<dbReference type="OrthoDB" id="414826at2759"/>
<dbReference type="InterPro" id="IPR014044">
    <property type="entry name" value="CAP_dom"/>
</dbReference>
<organism evidence="8">
    <name type="scientific">Musca domestica</name>
    <name type="common">House fly</name>
    <dbReference type="NCBI Taxonomy" id="7370"/>
    <lineage>
        <taxon>Eukaryota</taxon>
        <taxon>Metazoa</taxon>
        <taxon>Ecdysozoa</taxon>
        <taxon>Arthropoda</taxon>
        <taxon>Hexapoda</taxon>
        <taxon>Insecta</taxon>
        <taxon>Pterygota</taxon>
        <taxon>Neoptera</taxon>
        <taxon>Endopterygota</taxon>
        <taxon>Diptera</taxon>
        <taxon>Brachycera</taxon>
        <taxon>Muscomorpha</taxon>
        <taxon>Muscoidea</taxon>
        <taxon>Muscidae</taxon>
        <taxon>Musca</taxon>
    </lineage>
</organism>
<evidence type="ECO:0000256" key="1">
    <source>
        <dbReference type="ARBA" id="ARBA00004613"/>
    </source>
</evidence>
<dbReference type="InterPro" id="IPR034763">
    <property type="entry name" value="P14a_insect"/>
</dbReference>
<dbReference type="Proteomes" id="UP001652621">
    <property type="component" value="Unplaced"/>
</dbReference>
<keyword evidence="9" id="KW-1185">Reference proteome</keyword>
<feature type="chain" id="PRO_5044560722" description="Venom allergen-1" evidence="6">
    <location>
        <begin position="24"/>
        <end position="254"/>
    </location>
</feature>
<dbReference type="eggNOG" id="KOG3017">
    <property type="taxonomic scope" value="Eukaryota"/>
</dbReference>
<dbReference type="SUPFAM" id="SSF55797">
    <property type="entry name" value="PR-1-like"/>
    <property type="match status" value="1"/>
</dbReference>
<dbReference type="VEuPathDB" id="VectorBase:MDOMA2_002424"/>
<feature type="domain" description="SCP" evidence="7">
    <location>
        <begin position="61"/>
        <end position="219"/>
    </location>
</feature>
<dbReference type="SMART" id="SM00198">
    <property type="entry name" value="SCP"/>
    <property type="match status" value="1"/>
</dbReference>
<proteinExistence type="inferred from homology"/>
<feature type="signal peptide" evidence="6">
    <location>
        <begin position="1"/>
        <end position="23"/>
    </location>
</feature>
<evidence type="ECO:0000313" key="10">
    <source>
        <dbReference type="RefSeq" id="XP_005179144.1"/>
    </source>
</evidence>
<evidence type="ECO:0000313" key="9">
    <source>
        <dbReference type="Proteomes" id="UP001652621"/>
    </source>
</evidence>
<dbReference type="Pfam" id="PF00188">
    <property type="entry name" value="CAP"/>
    <property type="match status" value="1"/>
</dbReference>
<evidence type="ECO:0000259" key="7">
    <source>
        <dbReference type="SMART" id="SM00198"/>
    </source>
</evidence>
<name>A0A1I8MQT5_MUSDO</name>
<evidence type="ECO:0000313" key="8">
    <source>
        <dbReference type="EnsemblMetazoa" id="MDOA007506-PA"/>
    </source>
</evidence>
<dbReference type="VEuPathDB" id="VectorBase:MDOA007506"/>
<reference evidence="8" key="1">
    <citation type="submission" date="2020-05" db="UniProtKB">
        <authorList>
            <consortium name="EnsemblMetazoa"/>
        </authorList>
    </citation>
    <scope>IDENTIFICATION</scope>
    <source>
        <strain evidence="8">Aabys</strain>
    </source>
</reference>
<accession>A0A1I8MQT5</accession>
<gene>
    <name evidence="8" type="primary">101898594</name>
    <name evidence="10" type="synonym">LOC101898594</name>
</gene>
<evidence type="ECO:0000256" key="3">
    <source>
        <dbReference type="ARBA" id="ARBA00022525"/>
    </source>
</evidence>
<dbReference type="PIRSF" id="PIRSF038921">
    <property type="entry name" value="P14a"/>
    <property type="match status" value="1"/>
</dbReference>
<dbReference type="GeneID" id="101898594"/>
<dbReference type="EnsemblMetazoa" id="MDOA007506-RA">
    <property type="protein sequence ID" value="MDOA007506-PA"/>
    <property type="gene ID" value="MDOA007506"/>
</dbReference>
<comment type="subcellular location">
    <subcellularLocation>
        <location evidence="1">Secreted</location>
    </subcellularLocation>
</comment>
<protein>
    <recommendedName>
        <fullName evidence="5">Venom allergen-1</fullName>
    </recommendedName>
</protein>
<evidence type="ECO:0000256" key="6">
    <source>
        <dbReference type="SAM" id="SignalP"/>
    </source>
</evidence>
<dbReference type="RefSeq" id="XP_005179144.1">
    <property type="nucleotide sequence ID" value="XM_005179087.3"/>
</dbReference>
<keyword evidence="3" id="KW-0964">Secreted</keyword>
<dbReference type="InterPro" id="IPR001283">
    <property type="entry name" value="CRISP-related"/>
</dbReference>
<dbReference type="PANTHER" id="PTHR10334">
    <property type="entry name" value="CYSTEINE-RICH SECRETORY PROTEIN-RELATED"/>
    <property type="match status" value="1"/>
</dbReference>
<dbReference type="FunFam" id="3.40.33.10:FF:000007">
    <property type="entry name" value="Venom allergen"/>
    <property type="match status" value="1"/>
</dbReference>
<dbReference type="CDD" id="cd05380">
    <property type="entry name" value="CAP_euk"/>
    <property type="match status" value="1"/>
</dbReference>
<dbReference type="GO" id="GO:0005576">
    <property type="term" value="C:extracellular region"/>
    <property type="evidence" value="ECO:0007669"/>
    <property type="project" value="UniProtKB-SubCell"/>
</dbReference>
<evidence type="ECO:0000256" key="4">
    <source>
        <dbReference type="ARBA" id="ARBA00022729"/>
    </source>
</evidence>
<dbReference type="KEGG" id="mde:101898594"/>
<evidence type="ECO:0000256" key="2">
    <source>
        <dbReference type="ARBA" id="ARBA00009923"/>
    </source>
</evidence>
<dbReference type="Gene3D" id="3.40.33.10">
    <property type="entry name" value="CAP"/>
    <property type="match status" value="1"/>
</dbReference>
<comment type="similarity">
    <text evidence="2">Belongs to the CRISP family.</text>
</comment>
<dbReference type="AlphaFoldDB" id="A0A1I8MQT5"/>
<reference evidence="10" key="2">
    <citation type="submission" date="2025-04" db="UniProtKB">
        <authorList>
            <consortium name="RefSeq"/>
        </authorList>
    </citation>
    <scope>IDENTIFICATION</scope>
    <source>
        <strain evidence="10">Aabys</strain>
    </source>
</reference>
<keyword evidence="4 6" id="KW-0732">Signal</keyword>
<evidence type="ECO:0000256" key="5">
    <source>
        <dbReference type="ARBA" id="ARBA00068306"/>
    </source>
</evidence>
<dbReference type="InterPro" id="IPR035940">
    <property type="entry name" value="CAP_sf"/>
</dbReference>
<sequence>MYSNFNLFTIFILVLSILNIAKSTNYCSKTLCKDKKHIACNNNGAFSPQCQNPKVVTMTPALRNFIVHRHNQLRNQIAKGFSPFKPAARMATMRWHAELAKLAELNVRQCAMVHDECRNTDAFKYAGQNLAEIRSSVAIDVNKALKYQIQTWFDEYKDATLDAIQSFRTPDNGKQIGHFTAIIQEKSTHVGCAIVHQTLQNGRNTQLLACNYAYTNIFNKPVYETGRSGSKCSTGTNANYTSLCSVNEKYSLVP</sequence>